<feature type="region of interest" description="Disordered" evidence="1">
    <location>
        <begin position="247"/>
        <end position="277"/>
    </location>
</feature>
<sequence>MATQPANRNSSQPSKASIALIRYLHPASTTLSQTSPDLLSTKNMNIPPIIPQDRSGTSMRMLIHDTQAMFEKYSGCANDLLKGVGEAKRTMIVAQKLFEEDHEKIVGQTVDLANRCQVEVQKTLGTPAQAQKLEDLHQESRLALTKIDSLEKRQEDFQSIVVRDLGIIMQQLTRSDERYERIEKSMPPIVQAAIVVEQFSGKLETITQNLIAAALEIDKLKALSSSDSDAAPDSNLHFAPIVLQAVSAPSPKTKKRKTNTRQFQTDRELRARPSASA</sequence>
<dbReference type="EMBL" id="KV417493">
    <property type="protein sequence ID" value="KZP30546.1"/>
    <property type="molecule type" value="Genomic_DNA"/>
</dbReference>
<gene>
    <name evidence="2" type="ORF">FIBSPDRAFT_777305</name>
</gene>
<evidence type="ECO:0000313" key="2">
    <source>
        <dbReference type="EMBL" id="KZP30546.1"/>
    </source>
</evidence>
<reference evidence="2 3" key="1">
    <citation type="journal article" date="2016" name="Mol. Biol. Evol.">
        <title>Comparative Genomics of Early-Diverging Mushroom-Forming Fungi Provides Insights into the Origins of Lignocellulose Decay Capabilities.</title>
        <authorList>
            <person name="Nagy L.G."/>
            <person name="Riley R."/>
            <person name="Tritt A."/>
            <person name="Adam C."/>
            <person name="Daum C."/>
            <person name="Floudas D."/>
            <person name="Sun H."/>
            <person name="Yadav J.S."/>
            <person name="Pangilinan J."/>
            <person name="Larsson K.H."/>
            <person name="Matsuura K."/>
            <person name="Barry K."/>
            <person name="Labutti K."/>
            <person name="Kuo R."/>
            <person name="Ohm R.A."/>
            <person name="Bhattacharya S.S."/>
            <person name="Shirouzu T."/>
            <person name="Yoshinaga Y."/>
            <person name="Martin F.M."/>
            <person name="Grigoriev I.V."/>
            <person name="Hibbett D.S."/>
        </authorList>
    </citation>
    <scope>NUCLEOTIDE SEQUENCE [LARGE SCALE GENOMIC DNA]</scope>
    <source>
        <strain evidence="2 3">CBS 109695</strain>
    </source>
</reference>
<accession>A0A166TEW5</accession>
<evidence type="ECO:0000256" key="1">
    <source>
        <dbReference type="SAM" id="MobiDB-lite"/>
    </source>
</evidence>
<feature type="non-terminal residue" evidence="2">
    <location>
        <position position="277"/>
    </location>
</feature>
<organism evidence="2 3">
    <name type="scientific">Athelia psychrophila</name>
    <dbReference type="NCBI Taxonomy" id="1759441"/>
    <lineage>
        <taxon>Eukaryota</taxon>
        <taxon>Fungi</taxon>
        <taxon>Dikarya</taxon>
        <taxon>Basidiomycota</taxon>
        <taxon>Agaricomycotina</taxon>
        <taxon>Agaricomycetes</taxon>
        <taxon>Agaricomycetidae</taxon>
        <taxon>Atheliales</taxon>
        <taxon>Atheliaceae</taxon>
        <taxon>Athelia</taxon>
    </lineage>
</organism>
<protein>
    <submittedName>
        <fullName evidence="2">Uncharacterized protein</fullName>
    </submittedName>
</protein>
<dbReference type="OrthoDB" id="3270311at2759"/>
<dbReference type="AlphaFoldDB" id="A0A166TEW5"/>
<proteinExistence type="predicted"/>
<dbReference type="STRING" id="436010.A0A166TEW5"/>
<name>A0A166TEW5_9AGAM</name>
<keyword evidence="3" id="KW-1185">Reference proteome</keyword>
<dbReference type="Proteomes" id="UP000076532">
    <property type="component" value="Unassembled WGS sequence"/>
</dbReference>
<evidence type="ECO:0000313" key="3">
    <source>
        <dbReference type="Proteomes" id="UP000076532"/>
    </source>
</evidence>